<reference evidence="9 10" key="1">
    <citation type="submission" date="2020-08" db="EMBL/GenBank/DDBJ databases">
        <title>Plant Genome Project.</title>
        <authorList>
            <person name="Zhang R.-G."/>
        </authorList>
    </citation>
    <scope>NUCLEOTIDE SEQUENCE [LARGE SCALE GENOMIC DNA]</scope>
    <source>
        <tissue evidence="9">Rhizome</tissue>
    </source>
</reference>
<evidence type="ECO:0000256" key="7">
    <source>
        <dbReference type="ARBA" id="ARBA00023136"/>
    </source>
</evidence>
<dbReference type="GO" id="GO:0034975">
    <property type="term" value="P:protein folding in endoplasmic reticulum"/>
    <property type="evidence" value="ECO:0007669"/>
    <property type="project" value="TreeGrafter"/>
</dbReference>
<dbReference type="Pfam" id="PF07019">
    <property type="entry name" value="EMC6"/>
    <property type="match status" value="1"/>
</dbReference>
<accession>A0A8J5GEG9</accession>
<dbReference type="Proteomes" id="UP000734854">
    <property type="component" value="Unassembled WGS sequence"/>
</dbReference>
<keyword evidence="10" id="KW-1185">Reference proteome</keyword>
<evidence type="ECO:0000256" key="5">
    <source>
        <dbReference type="ARBA" id="ARBA00022824"/>
    </source>
</evidence>
<evidence type="ECO:0000313" key="9">
    <source>
        <dbReference type="EMBL" id="KAG6505952.1"/>
    </source>
</evidence>
<feature type="transmembrane region" description="Helical" evidence="8">
    <location>
        <begin position="140"/>
        <end position="158"/>
    </location>
</feature>
<dbReference type="GO" id="GO:0072546">
    <property type="term" value="C:EMC complex"/>
    <property type="evidence" value="ECO:0007669"/>
    <property type="project" value="InterPro"/>
</dbReference>
<name>A0A8J5GEG9_ZINOF</name>
<comment type="similarity">
    <text evidence="2">Belongs to the EMC6 family.</text>
</comment>
<dbReference type="InterPro" id="IPR029008">
    <property type="entry name" value="EMC6-like"/>
</dbReference>
<protein>
    <recommendedName>
        <fullName evidence="3">ER membrane protein complex subunit 6</fullName>
    </recommendedName>
</protein>
<dbReference type="PANTHER" id="PTHR20994">
    <property type="entry name" value="ER MEMBRANE PROTEIN COMPLEX SUBUNIT 6"/>
    <property type="match status" value="1"/>
</dbReference>
<evidence type="ECO:0000313" key="10">
    <source>
        <dbReference type="Proteomes" id="UP000734854"/>
    </source>
</evidence>
<dbReference type="InterPro" id="IPR008504">
    <property type="entry name" value="Emc6"/>
</dbReference>
<comment type="caution">
    <text evidence="9">The sequence shown here is derived from an EMBL/GenBank/DDBJ whole genome shotgun (WGS) entry which is preliminary data.</text>
</comment>
<keyword evidence="6 8" id="KW-1133">Transmembrane helix</keyword>
<feature type="transmembrane region" description="Helical" evidence="8">
    <location>
        <begin position="115"/>
        <end position="134"/>
    </location>
</feature>
<comment type="subcellular location">
    <subcellularLocation>
        <location evidence="1">Endoplasmic reticulum membrane</location>
        <topology evidence="1">Multi-pass membrane protein</topology>
    </subcellularLocation>
</comment>
<organism evidence="9 10">
    <name type="scientific">Zingiber officinale</name>
    <name type="common">Ginger</name>
    <name type="synonym">Amomum zingiber</name>
    <dbReference type="NCBI Taxonomy" id="94328"/>
    <lineage>
        <taxon>Eukaryota</taxon>
        <taxon>Viridiplantae</taxon>
        <taxon>Streptophyta</taxon>
        <taxon>Embryophyta</taxon>
        <taxon>Tracheophyta</taxon>
        <taxon>Spermatophyta</taxon>
        <taxon>Magnoliopsida</taxon>
        <taxon>Liliopsida</taxon>
        <taxon>Zingiberales</taxon>
        <taxon>Zingiberaceae</taxon>
        <taxon>Zingiber</taxon>
    </lineage>
</organism>
<evidence type="ECO:0000256" key="4">
    <source>
        <dbReference type="ARBA" id="ARBA00022692"/>
    </source>
</evidence>
<keyword evidence="4 8" id="KW-0812">Transmembrane</keyword>
<keyword evidence="5" id="KW-0256">Endoplasmic reticulum</keyword>
<sequence length="227" mass="25451">MTHVFRKPCLAKYSDFARPTFAFDRHCQVDLPFDLCLDSPRALPQIHPLLGMLCAHVYYTGSKEQQVNPCAQSCHRVKELTVSHVGNQQGFDQVIFIPFIMGYFSRAVNISLRVYISRTFLSIIGGVVAGIWGFTGLAGFIFYFLVMAAASLCLSAKAKFSVNKYFDSWNRILLDGAFGGLMNDNENSCLISGSLKFAVLTLYSYLPSSYLPTMPLQIFAQFDNLLY</sequence>
<evidence type="ECO:0000256" key="2">
    <source>
        <dbReference type="ARBA" id="ARBA00009436"/>
    </source>
</evidence>
<proteinExistence type="inferred from homology"/>
<dbReference type="GO" id="GO:0000045">
    <property type="term" value="P:autophagosome assembly"/>
    <property type="evidence" value="ECO:0007669"/>
    <property type="project" value="TreeGrafter"/>
</dbReference>
<dbReference type="EMBL" id="JACMSC010000009">
    <property type="protein sequence ID" value="KAG6505952.1"/>
    <property type="molecule type" value="Genomic_DNA"/>
</dbReference>
<dbReference type="AlphaFoldDB" id="A0A8J5GEG9"/>
<keyword evidence="7 8" id="KW-0472">Membrane</keyword>
<evidence type="ECO:0000256" key="3">
    <source>
        <dbReference type="ARBA" id="ARBA00020827"/>
    </source>
</evidence>
<evidence type="ECO:0000256" key="6">
    <source>
        <dbReference type="ARBA" id="ARBA00022989"/>
    </source>
</evidence>
<evidence type="ECO:0000256" key="1">
    <source>
        <dbReference type="ARBA" id="ARBA00004477"/>
    </source>
</evidence>
<gene>
    <name evidence="9" type="ORF">ZIOFF_031265</name>
</gene>
<dbReference type="PANTHER" id="PTHR20994:SF0">
    <property type="entry name" value="ER MEMBRANE PROTEIN COMPLEX SUBUNIT 6"/>
    <property type="match status" value="1"/>
</dbReference>
<evidence type="ECO:0000256" key="8">
    <source>
        <dbReference type="SAM" id="Phobius"/>
    </source>
</evidence>